<protein>
    <submittedName>
        <fullName evidence="1">Uncharacterized protein</fullName>
    </submittedName>
</protein>
<organism evidence="1 2">
    <name type="scientific">Mycena belliarum</name>
    <dbReference type="NCBI Taxonomy" id="1033014"/>
    <lineage>
        <taxon>Eukaryota</taxon>
        <taxon>Fungi</taxon>
        <taxon>Dikarya</taxon>
        <taxon>Basidiomycota</taxon>
        <taxon>Agaricomycotina</taxon>
        <taxon>Agaricomycetes</taxon>
        <taxon>Agaricomycetidae</taxon>
        <taxon>Agaricales</taxon>
        <taxon>Marasmiineae</taxon>
        <taxon>Mycenaceae</taxon>
        <taxon>Mycena</taxon>
    </lineage>
</organism>
<comment type="caution">
    <text evidence="1">The sequence shown here is derived from an EMBL/GenBank/DDBJ whole genome shotgun (WGS) entry which is preliminary data.</text>
</comment>
<name>A0AAD6XUG8_9AGAR</name>
<dbReference type="EMBL" id="JARJCN010000015">
    <property type="protein sequence ID" value="KAJ7093828.1"/>
    <property type="molecule type" value="Genomic_DNA"/>
</dbReference>
<gene>
    <name evidence="1" type="ORF">B0H15DRAFT_142799</name>
</gene>
<keyword evidence="2" id="KW-1185">Reference proteome</keyword>
<sequence length="242" mass="26910">MQPAPALAPRAALLPRRVRRPRLRRAALRRAGPAPPLRRVAHRRRQPAHFADAHPLGRPLAAHQACAARQALVLCTHRKAPPRRRRRVPHPRAAPLDVLPARHGRRVRAVPPARRAVRARRARGSAVHVLRLAVLRAVLLLVRLRALWLAEHVRVLLLVRLVLVPHHAAPGRVRVRVGVRGGVGVQRRARRPLRRVVPVAPQPRVPAVIQPRLLVRALLPPSLEIAPPHTAPSVPAQVEARL</sequence>
<evidence type="ECO:0000313" key="2">
    <source>
        <dbReference type="Proteomes" id="UP001222325"/>
    </source>
</evidence>
<reference evidence="1" key="1">
    <citation type="submission" date="2023-03" db="EMBL/GenBank/DDBJ databases">
        <title>Massive genome expansion in bonnet fungi (Mycena s.s.) driven by repeated elements and novel gene families across ecological guilds.</title>
        <authorList>
            <consortium name="Lawrence Berkeley National Laboratory"/>
            <person name="Harder C.B."/>
            <person name="Miyauchi S."/>
            <person name="Viragh M."/>
            <person name="Kuo A."/>
            <person name="Thoen E."/>
            <person name="Andreopoulos B."/>
            <person name="Lu D."/>
            <person name="Skrede I."/>
            <person name="Drula E."/>
            <person name="Henrissat B."/>
            <person name="Morin E."/>
            <person name="Kohler A."/>
            <person name="Barry K."/>
            <person name="LaButti K."/>
            <person name="Morin E."/>
            <person name="Salamov A."/>
            <person name="Lipzen A."/>
            <person name="Mereny Z."/>
            <person name="Hegedus B."/>
            <person name="Baldrian P."/>
            <person name="Stursova M."/>
            <person name="Weitz H."/>
            <person name="Taylor A."/>
            <person name="Grigoriev I.V."/>
            <person name="Nagy L.G."/>
            <person name="Martin F."/>
            <person name="Kauserud H."/>
        </authorList>
    </citation>
    <scope>NUCLEOTIDE SEQUENCE</scope>
    <source>
        <strain evidence="1">CBHHK173m</strain>
    </source>
</reference>
<dbReference type="AlphaFoldDB" id="A0AAD6XUG8"/>
<evidence type="ECO:0000313" key="1">
    <source>
        <dbReference type="EMBL" id="KAJ7093828.1"/>
    </source>
</evidence>
<accession>A0AAD6XUG8</accession>
<dbReference type="Proteomes" id="UP001222325">
    <property type="component" value="Unassembled WGS sequence"/>
</dbReference>
<proteinExistence type="predicted"/>